<evidence type="ECO:0000313" key="2">
    <source>
        <dbReference type="Proteomes" id="UP000182444"/>
    </source>
</evidence>
<dbReference type="EMBL" id="CP017557">
    <property type="protein sequence ID" value="AOW05373.1"/>
    <property type="molecule type" value="Genomic_DNA"/>
</dbReference>
<evidence type="ECO:0000313" key="1">
    <source>
        <dbReference type="EMBL" id="AOW05373.1"/>
    </source>
</evidence>
<name>A0A1D8NIA2_YARLL</name>
<dbReference type="RefSeq" id="XP_068139094.1">
    <property type="nucleotide sequence ID" value="XM_068282993.1"/>
</dbReference>
<dbReference type="VEuPathDB" id="FungiDB:YALI1_E16544g"/>
<reference evidence="1 2" key="1">
    <citation type="journal article" date="2016" name="PLoS ONE">
        <title>Sequence Assembly of Yarrowia lipolytica Strain W29/CLIB89 Shows Transposable Element Diversity.</title>
        <authorList>
            <person name="Magnan C."/>
            <person name="Yu J."/>
            <person name="Chang I."/>
            <person name="Jahn E."/>
            <person name="Kanomata Y."/>
            <person name="Wu J."/>
            <person name="Zeller M."/>
            <person name="Oakes M."/>
            <person name="Baldi P."/>
            <person name="Sandmeyer S."/>
        </authorList>
    </citation>
    <scope>NUCLEOTIDE SEQUENCE [LARGE SCALE GENOMIC DNA]</scope>
    <source>
        <strain evidence="2">CLIB89(W29)</strain>
    </source>
</reference>
<dbReference type="GeneID" id="94583600"/>
<proteinExistence type="predicted"/>
<dbReference type="AlphaFoldDB" id="A0A1D8NIA2"/>
<protein>
    <submittedName>
        <fullName evidence="1">Uncharacterized protein</fullName>
    </submittedName>
</protein>
<dbReference type="Proteomes" id="UP000182444">
    <property type="component" value="Chromosome 1E"/>
</dbReference>
<sequence length="102" mass="11139">MAPVVYSDLRRGPDLSSVTISYQIQNEKSNSAHHITLQTTIFNHGLEISKTLSHRTVRAEGVHSTIFGLAQSAFNLPCLAITALRQRRYPPQPPAGSGQLTA</sequence>
<accession>A0A1D8NIA2</accession>
<gene>
    <name evidence="1" type="ORF">YALI1_E16544g</name>
</gene>
<organism evidence="1 2">
    <name type="scientific">Yarrowia lipolytica</name>
    <name type="common">Candida lipolytica</name>
    <dbReference type="NCBI Taxonomy" id="4952"/>
    <lineage>
        <taxon>Eukaryota</taxon>
        <taxon>Fungi</taxon>
        <taxon>Dikarya</taxon>
        <taxon>Ascomycota</taxon>
        <taxon>Saccharomycotina</taxon>
        <taxon>Dipodascomycetes</taxon>
        <taxon>Dipodascales</taxon>
        <taxon>Dipodascales incertae sedis</taxon>
        <taxon>Yarrowia</taxon>
    </lineage>
</organism>